<evidence type="ECO:0000256" key="4">
    <source>
        <dbReference type="ARBA" id="ARBA00023180"/>
    </source>
</evidence>
<organism evidence="7 8">
    <name type="scientific">Sorghum bicolor</name>
    <name type="common">Sorghum</name>
    <name type="synonym">Sorghum vulgare</name>
    <dbReference type="NCBI Taxonomy" id="4558"/>
    <lineage>
        <taxon>Eukaryota</taxon>
        <taxon>Viridiplantae</taxon>
        <taxon>Streptophyta</taxon>
        <taxon>Embryophyta</taxon>
        <taxon>Tracheophyta</taxon>
        <taxon>Spermatophyta</taxon>
        <taxon>Magnoliopsida</taxon>
        <taxon>Liliopsida</taxon>
        <taxon>Poales</taxon>
        <taxon>Poaceae</taxon>
        <taxon>PACMAD clade</taxon>
        <taxon>Panicoideae</taxon>
        <taxon>Andropogonodae</taxon>
        <taxon>Andropogoneae</taxon>
        <taxon>Sorghinae</taxon>
        <taxon>Sorghum</taxon>
    </lineage>
</organism>
<evidence type="ECO:0000256" key="1">
    <source>
        <dbReference type="ARBA" id="ARBA00009748"/>
    </source>
</evidence>
<proteinExistence type="inferred from homology"/>
<dbReference type="eggNOG" id="ENOG502T1Y5">
    <property type="taxonomic scope" value="Eukaryota"/>
</dbReference>
<dbReference type="Pfam" id="PF14368">
    <property type="entry name" value="LTP_2"/>
    <property type="match status" value="1"/>
</dbReference>
<evidence type="ECO:0000256" key="2">
    <source>
        <dbReference type="ARBA" id="ARBA00022729"/>
    </source>
</evidence>
<dbReference type="InterPro" id="IPR036312">
    <property type="entry name" value="Bifun_inhib/LTP/seed_sf"/>
</dbReference>
<evidence type="ECO:0000256" key="5">
    <source>
        <dbReference type="SAM" id="SignalP"/>
    </source>
</evidence>
<dbReference type="Proteomes" id="UP000000768">
    <property type="component" value="Chromosome 2"/>
</dbReference>
<sequence length="154" mass="15931">MSKSKIIAFVVVCTLLATAAAGAPPPNPSPPPPPQPTPTLPTNCMGTISQLLSCVPFLIGRAGAPPADCCRPFRDIVQRPERVCFCHALTGALSRLISTPISSTRLALLPLHCGTLIPPSLLVNCVVGPVPPINSPPGTLPTIEEATAMEADDP</sequence>
<evidence type="ECO:0000259" key="6">
    <source>
        <dbReference type="Pfam" id="PF14368"/>
    </source>
</evidence>
<dbReference type="SUPFAM" id="SSF47699">
    <property type="entry name" value="Bifunctional inhibitor/lipid-transfer protein/seed storage 2S albumin"/>
    <property type="match status" value="1"/>
</dbReference>
<accession>A0A1B6QF81</accession>
<feature type="signal peptide" evidence="5">
    <location>
        <begin position="1"/>
        <end position="22"/>
    </location>
</feature>
<keyword evidence="4" id="KW-0325">Glycoprotein</keyword>
<dbReference type="PANTHER" id="PTHR33044">
    <property type="entry name" value="BIFUNCTIONAL INHIBITOR/LIPID-TRANSFER PROTEIN/SEED STORAGE 2S ALBUMIN SUPERFAMILY PROTEIN-RELATED"/>
    <property type="match status" value="1"/>
</dbReference>
<dbReference type="EMBL" id="CM000761">
    <property type="protein sequence ID" value="KXG36578.1"/>
    <property type="molecule type" value="Genomic_DNA"/>
</dbReference>
<dbReference type="CDD" id="cd00010">
    <property type="entry name" value="AAI_LTSS"/>
    <property type="match status" value="1"/>
</dbReference>
<comment type="similarity">
    <text evidence="1">Belongs to the plant LTP family.</text>
</comment>
<dbReference type="OrthoDB" id="679615at2759"/>
<dbReference type="AlphaFoldDB" id="A0A1B6QF81"/>
<keyword evidence="8" id="KW-1185">Reference proteome</keyword>
<feature type="domain" description="Bifunctional inhibitor/plant lipid transfer protein/seed storage helical" evidence="6">
    <location>
        <begin position="39"/>
        <end position="120"/>
    </location>
</feature>
<dbReference type="InParanoid" id="A0A1B6QF81"/>
<dbReference type="OMA" id="CFCHALT"/>
<dbReference type="InterPro" id="IPR016140">
    <property type="entry name" value="Bifunc_inhib/LTP/seed_store"/>
</dbReference>
<dbReference type="Gene3D" id="1.10.110.10">
    <property type="entry name" value="Plant lipid-transfer and hydrophobic proteins"/>
    <property type="match status" value="1"/>
</dbReference>
<evidence type="ECO:0000256" key="3">
    <source>
        <dbReference type="ARBA" id="ARBA00023157"/>
    </source>
</evidence>
<dbReference type="Gramene" id="KXG36578">
    <property type="protein sequence ID" value="KXG36578"/>
    <property type="gene ID" value="SORBI_3002G355900"/>
</dbReference>
<reference evidence="8" key="2">
    <citation type="journal article" date="2018" name="Plant J.">
        <title>The Sorghum bicolor reference genome: improved assembly, gene annotations, a transcriptome atlas, and signatures of genome organization.</title>
        <authorList>
            <person name="McCormick R.F."/>
            <person name="Truong S.K."/>
            <person name="Sreedasyam A."/>
            <person name="Jenkins J."/>
            <person name="Shu S."/>
            <person name="Sims D."/>
            <person name="Kennedy M."/>
            <person name="Amirebrahimi M."/>
            <person name="Weers B.D."/>
            <person name="McKinley B."/>
            <person name="Mattison A."/>
            <person name="Morishige D.T."/>
            <person name="Grimwood J."/>
            <person name="Schmutz J."/>
            <person name="Mullet J.E."/>
        </authorList>
    </citation>
    <scope>NUCLEOTIDE SEQUENCE [LARGE SCALE GENOMIC DNA]</scope>
    <source>
        <strain evidence="8">cv. BTx623</strain>
    </source>
</reference>
<protein>
    <recommendedName>
        <fullName evidence="6">Bifunctional inhibitor/plant lipid transfer protein/seed storage helical domain-containing protein</fullName>
    </recommendedName>
</protein>
<dbReference type="InterPro" id="IPR043325">
    <property type="entry name" value="LTSS"/>
</dbReference>
<name>A0A1B6QF81_SORBI</name>
<evidence type="ECO:0000313" key="8">
    <source>
        <dbReference type="Proteomes" id="UP000000768"/>
    </source>
</evidence>
<reference evidence="7 8" key="1">
    <citation type="journal article" date="2009" name="Nature">
        <title>The Sorghum bicolor genome and the diversification of grasses.</title>
        <authorList>
            <person name="Paterson A.H."/>
            <person name="Bowers J.E."/>
            <person name="Bruggmann R."/>
            <person name="Dubchak I."/>
            <person name="Grimwood J."/>
            <person name="Gundlach H."/>
            <person name="Haberer G."/>
            <person name="Hellsten U."/>
            <person name="Mitros T."/>
            <person name="Poliakov A."/>
            <person name="Schmutz J."/>
            <person name="Spannagl M."/>
            <person name="Tang H."/>
            <person name="Wang X."/>
            <person name="Wicker T."/>
            <person name="Bharti A.K."/>
            <person name="Chapman J."/>
            <person name="Feltus F.A."/>
            <person name="Gowik U."/>
            <person name="Grigoriev I.V."/>
            <person name="Lyons E."/>
            <person name="Maher C.A."/>
            <person name="Martis M."/>
            <person name="Narechania A."/>
            <person name="Otillar R.P."/>
            <person name="Penning B.W."/>
            <person name="Salamov A.A."/>
            <person name="Wang Y."/>
            <person name="Zhang L."/>
            <person name="Carpita N.C."/>
            <person name="Freeling M."/>
            <person name="Gingle A.R."/>
            <person name="Hash C.T."/>
            <person name="Keller B."/>
            <person name="Klein P."/>
            <person name="Kresovich S."/>
            <person name="McCann M.C."/>
            <person name="Ming R."/>
            <person name="Peterson D.G."/>
            <person name="Mehboob-ur-Rahman"/>
            <person name="Ware D."/>
            <person name="Westhoff P."/>
            <person name="Mayer K.F."/>
            <person name="Messing J."/>
            <person name="Rokhsar D.S."/>
        </authorList>
    </citation>
    <scope>NUCLEOTIDE SEQUENCE [LARGE SCALE GENOMIC DNA]</scope>
    <source>
        <strain evidence="8">cv. BTx623</strain>
    </source>
</reference>
<feature type="chain" id="PRO_5008589624" description="Bifunctional inhibitor/plant lipid transfer protein/seed storage helical domain-containing protein" evidence="5">
    <location>
        <begin position="23"/>
        <end position="154"/>
    </location>
</feature>
<keyword evidence="3" id="KW-1015">Disulfide bond</keyword>
<evidence type="ECO:0000313" key="7">
    <source>
        <dbReference type="EMBL" id="KXG36578.1"/>
    </source>
</evidence>
<keyword evidence="2 5" id="KW-0732">Signal</keyword>
<gene>
    <name evidence="7" type="ORF">SORBI_3002G355900</name>
</gene>